<dbReference type="Proteomes" id="UP000766550">
    <property type="component" value="Unassembled WGS sequence"/>
</dbReference>
<name>A0A8J7Y792_9EURY</name>
<keyword evidence="2" id="KW-1185">Reference proteome</keyword>
<organism evidence="1 2">
    <name type="scientific">Haloarcula limicola</name>
    <dbReference type="NCBI Taxonomy" id="1429915"/>
    <lineage>
        <taxon>Archaea</taxon>
        <taxon>Methanobacteriati</taxon>
        <taxon>Methanobacteriota</taxon>
        <taxon>Stenosarchaea group</taxon>
        <taxon>Halobacteria</taxon>
        <taxon>Halobacteriales</taxon>
        <taxon>Haloarculaceae</taxon>
        <taxon>Haloarcula</taxon>
    </lineage>
</organism>
<reference evidence="1 2" key="1">
    <citation type="submission" date="2021-06" db="EMBL/GenBank/DDBJ databases">
        <title>New haloarchaea isolates fom saline soil.</title>
        <authorList>
            <person name="Duran-Viseras A."/>
            <person name="Sanchez-Porro C.S."/>
            <person name="Ventosa A."/>
        </authorList>
    </citation>
    <scope>NUCLEOTIDE SEQUENCE [LARGE SCALE GENOMIC DNA]</scope>
    <source>
        <strain evidence="1 2">JCM 183640</strain>
    </source>
</reference>
<evidence type="ECO:0000313" key="2">
    <source>
        <dbReference type="Proteomes" id="UP000766550"/>
    </source>
</evidence>
<sequence>MYVRSPVSDATEQRQTAALARADSLRQQGLVDDVSVTYWNRLSTGADANEAADIAAMEAWADAHGCSLAPAFDRHDRSSAFTGRDSVVTLPVICLVVYEDDEIAGVYPHAGPEGHCTVADGLDRVESALRCGENLAYTGSQR</sequence>
<dbReference type="AlphaFoldDB" id="A0A8J7Y792"/>
<gene>
    <name evidence="1" type="ORF">KTS45_02075</name>
</gene>
<accession>A0A8J7Y792</accession>
<proteinExistence type="predicted"/>
<dbReference type="OrthoDB" id="241883at2157"/>
<dbReference type="EMBL" id="JAHQXF010000001">
    <property type="protein sequence ID" value="MBV0922974.1"/>
    <property type="molecule type" value="Genomic_DNA"/>
</dbReference>
<comment type="caution">
    <text evidence="1">The sequence shown here is derived from an EMBL/GenBank/DDBJ whole genome shotgun (WGS) entry which is preliminary data.</text>
</comment>
<dbReference type="InterPro" id="IPR046783">
    <property type="entry name" value="HTH_63"/>
</dbReference>
<evidence type="ECO:0000313" key="1">
    <source>
        <dbReference type="EMBL" id="MBV0922974.1"/>
    </source>
</evidence>
<protein>
    <submittedName>
        <fullName evidence="1">Uncharacterized protein</fullName>
    </submittedName>
</protein>
<dbReference type="Pfam" id="PF20575">
    <property type="entry name" value="HTH_63"/>
    <property type="match status" value="1"/>
</dbReference>